<evidence type="ECO:0000313" key="4">
    <source>
        <dbReference type="Proteomes" id="UP001415857"/>
    </source>
</evidence>
<gene>
    <name evidence="3" type="ORF">L1049_015806</name>
</gene>
<evidence type="ECO:0000256" key="1">
    <source>
        <dbReference type="SAM" id="MobiDB-lite"/>
    </source>
</evidence>
<name>A0AAP0RYH9_LIQFO</name>
<sequence>MATTDQSEHSNVEHNNHNQLGTTRNVVPDLKTDVSSPFYLHHSDQPGSILVSQSLNGDNFPTWFRAMSTALSTKNKLSLVDDSMTIPSIDSASYSSWRRCNDMVKSWLLNLVSAEISDSIIYASIAREIWIDLQERFAQSNGPAIFQIRDIILCVQDNLII</sequence>
<dbReference type="InterPro" id="IPR029472">
    <property type="entry name" value="Copia-like_N"/>
</dbReference>
<protein>
    <recommendedName>
        <fullName evidence="2">Retrotransposon Copia-like N-terminal domain-containing protein</fullName>
    </recommendedName>
</protein>
<feature type="compositionally biased region" description="Basic and acidic residues" evidence="1">
    <location>
        <begin position="1"/>
        <end position="16"/>
    </location>
</feature>
<proteinExistence type="predicted"/>
<accession>A0AAP0RYH9</accession>
<evidence type="ECO:0000259" key="2">
    <source>
        <dbReference type="Pfam" id="PF14244"/>
    </source>
</evidence>
<evidence type="ECO:0000313" key="3">
    <source>
        <dbReference type="EMBL" id="KAK9287388.1"/>
    </source>
</evidence>
<dbReference type="Pfam" id="PF14244">
    <property type="entry name" value="Retrotran_gag_3"/>
    <property type="match status" value="1"/>
</dbReference>
<dbReference type="EMBL" id="JBBPBK010000004">
    <property type="protein sequence ID" value="KAK9287388.1"/>
    <property type="molecule type" value="Genomic_DNA"/>
</dbReference>
<reference evidence="3 4" key="1">
    <citation type="journal article" date="2024" name="Plant J.">
        <title>Genome sequences and population genomics reveal climatic adaptation and genomic divergence between two closely related sweetgum species.</title>
        <authorList>
            <person name="Xu W.Q."/>
            <person name="Ren C.Q."/>
            <person name="Zhang X.Y."/>
            <person name="Comes H.P."/>
            <person name="Liu X.H."/>
            <person name="Li Y.G."/>
            <person name="Kettle C.J."/>
            <person name="Jalonen R."/>
            <person name="Gaisberger H."/>
            <person name="Ma Y.Z."/>
            <person name="Qiu Y.X."/>
        </authorList>
    </citation>
    <scope>NUCLEOTIDE SEQUENCE [LARGE SCALE GENOMIC DNA]</scope>
    <source>
        <strain evidence="3">Hangzhou</strain>
    </source>
</reference>
<organism evidence="3 4">
    <name type="scientific">Liquidambar formosana</name>
    <name type="common">Formosan gum</name>
    <dbReference type="NCBI Taxonomy" id="63359"/>
    <lineage>
        <taxon>Eukaryota</taxon>
        <taxon>Viridiplantae</taxon>
        <taxon>Streptophyta</taxon>
        <taxon>Embryophyta</taxon>
        <taxon>Tracheophyta</taxon>
        <taxon>Spermatophyta</taxon>
        <taxon>Magnoliopsida</taxon>
        <taxon>eudicotyledons</taxon>
        <taxon>Gunneridae</taxon>
        <taxon>Pentapetalae</taxon>
        <taxon>Saxifragales</taxon>
        <taxon>Altingiaceae</taxon>
        <taxon>Liquidambar</taxon>
    </lineage>
</organism>
<feature type="region of interest" description="Disordered" evidence="1">
    <location>
        <begin position="1"/>
        <end position="26"/>
    </location>
</feature>
<dbReference type="AlphaFoldDB" id="A0AAP0RYH9"/>
<dbReference type="PANTHER" id="PTHR37610:SF100">
    <property type="entry name" value="COPIA-LIKE POLYPROTEIN_RETROTRANSPOSON"/>
    <property type="match status" value="1"/>
</dbReference>
<feature type="domain" description="Retrotransposon Copia-like N-terminal" evidence="2">
    <location>
        <begin position="41"/>
        <end position="85"/>
    </location>
</feature>
<dbReference type="Proteomes" id="UP001415857">
    <property type="component" value="Unassembled WGS sequence"/>
</dbReference>
<dbReference type="PANTHER" id="PTHR37610">
    <property type="entry name" value="CCHC-TYPE DOMAIN-CONTAINING PROTEIN"/>
    <property type="match status" value="1"/>
</dbReference>
<comment type="caution">
    <text evidence="3">The sequence shown here is derived from an EMBL/GenBank/DDBJ whole genome shotgun (WGS) entry which is preliminary data.</text>
</comment>
<keyword evidence="4" id="KW-1185">Reference proteome</keyword>